<name>A0ABN5AB22_9BACI</name>
<sequence length="127" mass="13979">MRYLAEHQTFDSTAELNASVYEHIKRNTYELNDTDRLALKTIARYAVKVAGAAHFKADTLAQLIEKSVKAARRVVNKPASLWIIQKIATTRKINGGHGANVIVILPIDQSAAGGQEANRKAPVPFLK</sequence>
<dbReference type="EMBL" id="CP021920">
    <property type="protein sequence ID" value="ASB88031.1"/>
    <property type="molecule type" value="Genomic_DNA"/>
</dbReference>
<dbReference type="RefSeq" id="WP_006637890.1">
    <property type="nucleotide sequence ID" value="NZ_CABJEH010000003.1"/>
</dbReference>
<dbReference type="GeneID" id="92854519"/>
<accession>A0ABN5AB22</accession>
<dbReference type="Proteomes" id="UP000196877">
    <property type="component" value="Chromosome"/>
</dbReference>
<evidence type="ECO:0000313" key="1">
    <source>
        <dbReference type="EMBL" id="ASB88031.1"/>
    </source>
</evidence>
<keyword evidence="2" id="KW-1185">Reference proteome</keyword>
<protein>
    <submittedName>
        <fullName evidence="1">Uncharacterized protein</fullName>
    </submittedName>
</protein>
<proteinExistence type="predicted"/>
<evidence type="ECO:0000313" key="2">
    <source>
        <dbReference type="Proteomes" id="UP000196877"/>
    </source>
</evidence>
<reference evidence="1 2" key="1">
    <citation type="submission" date="2017-06" db="EMBL/GenBank/DDBJ databases">
        <title>Genome sequence of Bacillus sonorensis strain SRCM101395.</title>
        <authorList>
            <person name="Cho S.H."/>
        </authorList>
    </citation>
    <scope>NUCLEOTIDE SEQUENCE [LARGE SCALE GENOMIC DNA]</scope>
    <source>
        <strain evidence="1 2">SRCM101395</strain>
    </source>
</reference>
<dbReference type="Pfam" id="PF13730">
    <property type="entry name" value="HTH_36"/>
    <property type="match status" value="1"/>
</dbReference>
<organism evidence="1 2">
    <name type="scientific">Bacillus sonorensis</name>
    <dbReference type="NCBI Taxonomy" id="119858"/>
    <lineage>
        <taxon>Bacteria</taxon>
        <taxon>Bacillati</taxon>
        <taxon>Bacillota</taxon>
        <taxon>Bacilli</taxon>
        <taxon>Bacillales</taxon>
        <taxon>Bacillaceae</taxon>
        <taxon>Bacillus</taxon>
    </lineage>
</organism>
<gene>
    <name evidence="1" type="ORF">S101395_01522</name>
</gene>